<dbReference type="InterPro" id="IPR038679">
    <property type="entry name" value="PmrD_sf"/>
</dbReference>
<protein>
    <submittedName>
        <fullName evidence="1">Uncharacterized protein</fullName>
    </submittedName>
</protein>
<evidence type="ECO:0000313" key="1">
    <source>
        <dbReference type="EMBL" id="RXQ35360.1"/>
    </source>
</evidence>
<dbReference type="Pfam" id="PF11183">
    <property type="entry name" value="PmrD"/>
    <property type="match status" value="1"/>
</dbReference>
<reference evidence="1 2" key="1">
    <citation type="submission" date="2018-12" db="EMBL/GenBank/DDBJ databases">
        <title>Identification of serotype of rogose Salmonella by whole genome sequencing.</title>
        <authorList>
            <person name="Sacchi C.T."/>
            <person name="Goncalves C.R."/>
            <person name="Tiba-Casas M.R."/>
        </authorList>
    </citation>
    <scope>NUCLEOTIDE SEQUENCE [LARGE SCALE GENOMIC DNA]</scope>
    <source>
        <strain evidence="1 2">169_17</strain>
    </source>
</reference>
<dbReference type="InterPro" id="IPR044854">
    <property type="entry name" value="IraM/PmrD"/>
</dbReference>
<organism evidence="1 2">
    <name type="scientific">Salmonella enterica</name>
    <name type="common">Salmonella choleraesuis</name>
    <dbReference type="NCBI Taxonomy" id="28901"/>
    <lineage>
        <taxon>Bacteria</taxon>
        <taxon>Pseudomonadati</taxon>
        <taxon>Pseudomonadota</taxon>
        <taxon>Gammaproteobacteria</taxon>
        <taxon>Enterobacterales</taxon>
        <taxon>Enterobacteriaceae</taxon>
        <taxon>Salmonella</taxon>
    </lineage>
</organism>
<sequence>MYYIYVGIFMNKNYDIKWRVTQSVCIGEGYYLLILDSTALKIMAMVLSTHPVNPTDILSPIKGGHYVVNYINTKLVKIINATELNSAEWQALAL</sequence>
<dbReference type="Gene3D" id="2.40.50.650">
    <property type="match status" value="1"/>
</dbReference>
<name>A0A3V8I2R5_SALER</name>
<accession>A0A3V8I2R5</accession>
<evidence type="ECO:0000313" key="2">
    <source>
        <dbReference type="Proteomes" id="UP000290660"/>
    </source>
</evidence>
<proteinExistence type="predicted"/>
<dbReference type="AlphaFoldDB" id="A0A3V8I2R5"/>
<dbReference type="EMBL" id="RSEO01000008">
    <property type="protein sequence ID" value="RXQ35360.1"/>
    <property type="molecule type" value="Genomic_DNA"/>
</dbReference>
<dbReference type="Proteomes" id="UP000290660">
    <property type="component" value="Unassembled WGS sequence"/>
</dbReference>
<gene>
    <name evidence="1" type="ORF">EI538_09710</name>
</gene>
<comment type="caution">
    <text evidence="1">The sequence shown here is derived from an EMBL/GenBank/DDBJ whole genome shotgun (WGS) entry which is preliminary data.</text>
</comment>